<dbReference type="GO" id="GO:0016788">
    <property type="term" value="F:hydrolase activity, acting on ester bonds"/>
    <property type="evidence" value="ECO:0007669"/>
    <property type="project" value="InterPro"/>
</dbReference>
<dbReference type="Proteomes" id="UP000054248">
    <property type="component" value="Unassembled WGS sequence"/>
</dbReference>
<accession>A0A0C3MD73</accession>
<reference evidence="1 2" key="1">
    <citation type="submission" date="2014-04" db="EMBL/GenBank/DDBJ databases">
        <authorList>
            <consortium name="DOE Joint Genome Institute"/>
            <person name="Kuo A."/>
            <person name="Girlanda M."/>
            <person name="Perotto S."/>
            <person name="Kohler A."/>
            <person name="Nagy L.G."/>
            <person name="Floudas D."/>
            <person name="Copeland A."/>
            <person name="Barry K.W."/>
            <person name="Cichocki N."/>
            <person name="Veneault-Fourrey C."/>
            <person name="LaButti K."/>
            <person name="Lindquist E.A."/>
            <person name="Lipzen A."/>
            <person name="Lundell T."/>
            <person name="Morin E."/>
            <person name="Murat C."/>
            <person name="Sun H."/>
            <person name="Tunlid A."/>
            <person name="Henrissat B."/>
            <person name="Grigoriev I.V."/>
            <person name="Hibbett D.S."/>
            <person name="Martin F."/>
            <person name="Nordberg H.P."/>
            <person name="Cantor M.N."/>
            <person name="Hua S.X."/>
        </authorList>
    </citation>
    <scope>NUCLEOTIDE SEQUENCE [LARGE SCALE GENOMIC DNA]</scope>
    <source>
        <strain evidence="1 2">MUT 4182</strain>
    </source>
</reference>
<proteinExistence type="predicted"/>
<reference evidence="2" key="2">
    <citation type="submission" date="2015-01" db="EMBL/GenBank/DDBJ databases">
        <title>Evolutionary Origins and Diversification of the Mycorrhizal Mutualists.</title>
        <authorList>
            <consortium name="DOE Joint Genome Institute"/>
            <consortium name="Mycorrhizal Genomics Consortium"/>
            <person name="Kohler A."/>
            <person name="Kuo A."/>
            <person name="Nagy L.G."/>
            <person name="Floudas D."/>
            <person name="Copeland A."/>
            <person name="Barry K.W."/>
            <person name="Cichocki N."/>
            <person name="Veneault-Fourrey C."/>
            <person name="LaButti K."/>
            <person name="Lindquist E.A."/>
            <person name="Lipzen A."/>
            <person name="Lundell T."/>
            <person name="Morin E."/>
            <person name="Murat C."/>
            <person name="Riley R."/>
            <person name="Ohm R."/>
            <person name="Sun H."/>
            <person name="Tunlid A."/>
            <person name="Henrissat B."/>
            <person name="Grigoriev I.V."/>
            <person name="Hibbett D.S."/>
            <person name="Martin F."/>
        </authorList>
    </citation>
    <scope>NUCLEOTIDE SEQUENCE [LARGE SCALE GENOMIC DNA]</scope>
    <source>
        <strain evidence="2">MUT 4182</strain>
    </source>
</reference>
<keyword evidence="2" id="KW-1185">Reference proteome</keyword>
<organism evidence="1 2">
    <name type="scientific">Tulasnella calospora MUT 4182</name>
    <dbReference type="NCBI Taxonomy" id="1051891"/>
    <lineage>
        <taxon>Eukaryota</taxon>
        <taxon>Fungi</taxon>
        <taxon>Dikarya</taxon>
        <taxon>Basidiomycota</taxon>
        <taxon>Agaricomycotina</taxon>
        <taxon>Agaricomycetes</taxon>
        <taxon>Cantharellales</taxon>
        <taxon>Tulasnellaceae</taxon>
        <taxon>Tulasnella</taxon>
    </lineage>
</organism>
<dbReference type="InterPro" id="IPR001087">
    <property type="entry name" value="GDSL"/>
</dbReference>
<dbReference type="InterPro" id="IPR036514">
    <property type="entry name" value="SGNH_hydro_sf"/>
</dbReference>
<dbReference type="HOGENOM" id="CLU_130567_0_0_1"/>
<evidence type="ECO:0000313" key="2">
    <source>
        <dbReference type="Proteomes" id="UP000054248"/>
    </source>
</evidence>
<protein>
    <submittedName>
        <fullName evidence="1">Carbohydrate esterase family 16 protein</fullName>
    </submittedName>
</protein>
<gene>
    <name evidence="1" type="ORF">M407DRAFT_19243</name>
</gene>
<sequence length="176" mass="19496">MAEQVDGNQNHVLDPKTTLYTAFFGINDYSAAKVDGNKMPQAAQAVFSQIARLMAPPTNAESFLIIDDYGRGSVNALGEQYKELVYAGLRQIRKDHHSKFRYAFADLKYVWSGVLGTNPGYAAFGYNSPGACTLNSSTVIGACTDPDHTFYWIPGHPSKQTHRIMADYIEEVMDQC</sequence>
<dbReference type="AlphaFoldDB" id="A0A0C3MD73"/>
<dbReference type="SUPFAM" id="SSF52266">
    <property type="entry name" value="SGNH hydrolase"/>
    <property type="match status" value="1"/>
</dbReference>
<dbReference type="EMBL" id="KN822960">
    <property type="protein sequence ID" value="KIO31732.1"/>
    <property type="molecule type" value="Genomic_DNA"/>
</dbReference>
<name>A0A0C3MD73_9AGAM</name>
<evidence type="ECO:0000313" key="1">
    <source>
        <dbReference type="EMBL" id="KIO31732.1"/>
    </source>
</evidence>
<dbReference type="OrthoDB" id="1600564at2759"/>
<dbReference type="Gene3D" id="3.40.50.1110">
    <property type="entry name" value="SGNH hydrolase"/>
    <property type="match status" value="1"/>
</dbReference>
<dbReference type="Pfam" id="PF00657">
    <property type="entry name" value="Lipase_GDSL"/>
    <property type="match status" value="1"/>
</dbReference>